<feature type="domain" description="DUF2344" evidence="1">
    <location>
        <begin position="28"/>
        <end position="212"/>
    </location>
</feature>
<dbReference type="AlphaFoldDB" id="A0A2M7T7C2"/>
<proteinExistence type="predicted"/>
<sequence length="261" mass="29499">MIAWQCKFYFVRLIKLTNAHGNLNSNHKVLIHYGKSGPLKYLSHLELIRALERSFRRAGVEIKMSGGFHPRPKVSYGPALSVAVASSAEYLLAELVHPIPEDQLLTKITSALPKGLSIYGAKYIRDKKPSIASAVKSAAYRVKVEFDADSVDIVSLIDQIRGQERLLVRHKGKEKWVETNVALLDWTIVRESDNEHEFHILVSVGDSNSTRPELLVGKLSEVSPGLKGFKITEVNRVEQYVNRGNPLIDIYNFYERIFMKV</sequence>
<dbReference type="NCBIfam" id="TIGR03936">
    <property type="entry name" value="sam_1_link_chp"/>
    <property type="match status" value="1"/>
</dbReference>
<dbReference type="InterPro" id="IPR018768">
    <property type="entry name" value="DUF2344"/>
</dbReference>
<reference evidence="3" key="1">
    <citation type="submission" date="2017-09" db="EMBL/GenBank/DDBJ databases">
        <title>Depth-based differentiation of microbial function through sediment-hosted aquifers and enrichment of novel symbionts in the deep terrestrial subsurface.</title>
        <authorList>
            <person name="Probst A.J."/>
            <person name="Ladd B."/>
            <person name="Jarett J.K."/>
            <person name="Geller-Mcgrath D.E."/>
            <person name="Sieber C.M.K."/>
            <person name="Emerson J.B."/>
            <person name="Anantharaman K."/>
            <person name="Thomas B.C."/>
            <person name="Malmstrom R."/>
            <person name="Stieglmeier M."/>
            <person name="Klingl A."/>
            <person name="Woyke T."/>
            <person name="Ryan C.M."/>
            <person name="Banfield J.F."/>
        </authorList>
    </citation>
    <scope>NUCLEOTIDE SEQUENCE [LARGE SCALE GENOMIC DNA]</scope>
</reference>
<evidence type="ECO:0000313" key="3">
    <source>
        <dbReference type="Proteomes" id="UP000230956"/>
    </source>
</evidence>
<accession>A0A2M7T7C2</accession>
<name>A0A2M7T7C2_9ACTN</name>
<organism evidence="2 3">
    <name type="scientific">Candidatus Aquicultor secundus</name>
    <dbReference type="NCBI Taxonomy" id="1973895"/>
    <lineage>
        <taxon>Bacteria</taxon>
        <taxon>Bacillati</taxon>
        <taxon>Actinomycetota</taxon>
        <taxon>Candidatus Aquicultoria</taxon>
        <taxon>Candidatus Aquicultorales</taxon>
        <taxon>Candidatus Aquicultoraceae</taxon>
        <taxon>Candidatus Aquicultor</taxon>
    </lineage>
</organism>
<evidence type="ECO:0000313" key="2">
    <source>
        <dbReference type="EMBL" id="PIZ37988.1"/>
    </source>
</evidence>
<evidence type="ECO:0000259" key="1">
    <source>
        <dbReference type="Pfam" id="PF10105"/>
    </source>
</evidence>
<dbReference type="Proteomes" id="UP000230956">
    <property type="component" value="Unassembled WGS sequence"/>
</dbReference>
<protein>
    <recommendedName>
        <fullName evidence="1">DUF2344 domain-containing protein</fullName>
    </recommendedName>
</protein>
<comment type="caution">
    <text evidence="2">The sequence shown here is derived from an EMBL/GenBank/DDBJ whole genome shotgun (WGS) entry which is preliminary data.</text>
</comment>
<dbReference type="Pfam" id="PF10105">
    <property type="entry name" value="DUF2344"/>
    <property type="match status" value="1"/>
</dbReference>
<gene>
    <name evidence="2" type="ORF">COY37_06765</name>
</gene>
<dbReference type="EMBL" id="PFNG01000161">
    <property type="protein sequence ID" value="PIZ37988.1"/>
    <property type="molecule type" value="Genomic_DNA"/>
</dbReference>